<evidence type="ECO:0000256" key="6">
    <source>
        <dbReference type="ARBA" id="ARBA00022857"/>
    </source>
</evidence>
<comment type="pathway">
    <text evidence="1 10">Cofactor biosynthesis; (R)-pantothenate biosynthesis; (R)-pantoate from 3-methyl-2-oxobutanoate: step 2/2.</text>
</comment>
<comment type="caution">
    <text evidence="13">The sequence shown here is derived from an EMBL/GenBank/DDBJ whole genome shotgun (WGS) entry which is preliminary data.</text>
</comment>
<dbReference type="Pfam" id="PF02558">
    <property type="entry name" value="ApbA"/>
    <property type="match status" value="1"/>
</dbReference>
<evidence type="ECO:0000256" key="9">
    <source>
        <dbReference type="ARBA" id="ARBA00048793"/>
    </source>
</evidence>
<dbReference type="SUPFAM" id="SSF48179">
    <property type="entry name" value="6-phosphogluconate dehydrogenase C-terminal domain-like"/>
    <property type="match status" value="1"/>
</dbReference>
<evidence type="ECO:0000256" key="4">
    <source>
        <dbReference type="ARBA" id="ARBA00019465"/>
    </source>
</evidence>
<dbReference type="Proteomes" id="UP001595378">
    <property type="component" value="Unassembled WGS sequence"/>
</dbReference>
<dbReference type="Gene3D" id="3.40.50.720">
    <property type="entry name" value="NAD(P)-binding Rossmann-like Domain"/>
    <property type="match status" value="1"/>
</dbReference>
<dbReference type="EMBL" id="JBHRSU010000035">
    <property type="protein sequence ID" value="MFC3101771.1"/>
    <property type="molecule type" value="Genomic_DNA"/>
</dbReference>
<dbReference type="PANTHER" id="PTHR43765:SF2">
    <property type="entry name" value="2-DEHYDROPANTOATE 2-REDUCTASE"/>
    <property type="match status" value="1"/>
</dbReference>
<reference evidence="14" key="1">
    <citation type="journal article" date="2019" name="Int. J. Syst. Evol. Microbiol.">
        <title>The Global Catalogue of Microorganisms (GCM) 10K type strain sequencing project: providing services to taxonomists for standard genome sequencing and annotation.</title>
        <authorList>
            <consortium name="The Broad Institute Genomics Platform"/>
            <consortium name="The Broad Institute Genome Sequencing Center for Infectious Disease"/>
            <person name="Wu L."/>
            <person name="Ma J."/>
        </authorList>
    </citation>
    <scope>NUCLEOTIDE SEQUENCE [LARGE SCALE GENOMIC DNA]</scope>
    <source>
        <strain evidence="14">KCTC 52606</strain>
    </source>
</reference>
<accession>A0ABV7EIQ0</accession>
<evidence type="ECO:0000256" key="8">
    <source>
        <dbReference type="ARBA" id="ARBA00032024"/>
    </source>
</evidence>
<dbReference type="Gene3D" id="1.10.1040.10">
    <property type="entry name" value="N-(1-d-carboxylethyl)-l-norvaline Dehydrogenase, domain 2"/>
    <property type="match status" value="1"/>
</dbReference>
<dbReference type="InterPro" id="IPR036291">
    <property type="entry name" value="NAD(P)-bd_dom_sf"/>
</dbReference>
<comment type="similarity">
    <text evidence="2 10">Belongs to the ketopantoate reductase family.</text>
</comment>
<sequence>MKLAILGSGAMGCLFGAAFNRAGESVTLVDVSQPHIDAITTHGLELDTRAGVERLPIPACQPAEASGPFDLIVVFTKTFHTVSALEGMAHAIGPDTHLLSLQNGLGNDAKLAGFVPDGQVMVGASMLPSDLVGPGRVRSHGEGYSRLYPAFGGDPAMAERVADALTRGGLPAQLDPAIHEAIWSKAIFNAAMNPLCALTRRTPGFLGASAEARATIRAVVEEGVAAAHANGRMIDAQPIHDLTQVSMTDHADHEASMLQDVKAGRRTEVDAINGAIVEAAEAKGIAAPVTRTLWHLVKLEEAKLAESADC</sequence>
<keyword evidence="5 10" id="KW-0566">Pantothenate biosynthesis</keyword>
<dbReference type="EC" id="1.1.1.169" evidence="3 10"/>
<keyword evidence="7 10" id="KW-0560">Oxidoreductase</keyword>
<evidence type="ECO:0000256" key="2">
    <source>
        <dbReference type="ARBA" id="ARBA00007870"/>
    </source>
</evidence>
<organism evidence="13 14">
    <name type="scientific">Alteraurantiacibacter lauratis</name>
    <dbReference type="NCBI Taxonomy" id="2054627"/>
    <lineage>
        <taxon>Bacteria</taxon>
        <taxon>Pseudomonadati</taxon>
        <taxon>Pseudomonadota</taxon>
        <taxon>Alphaproteobacteria</taxon>
        <taxon>Sphingomonadales</taxon>
        <taxon>Erythrobacteraceae</taxon>
        <taxon>Alteraurantiacibacter</taxon>
    </lineage>
</organism>
<dbReference type="InterPro" id="IPR013332">
    <property type="entry name" value="KPR_N"/>
</dbReference>
<dbReference type="Pfam" id="PF08546">
    <property type="entry name" value="ApbA_C"/>
    <property type="match status" value="1"/>
</dbReference>
<feature type="domain" description="Ketopantoate reductase C-terminal" evidence="12">
    <location>
        <begin position="178"/>
        <end position="299"/>
    </location>
</feature>
<dbReference type="InterPro" id="IPR013328">
    <property type="entry name" value="6PGD_dom2"/>
</dbReference>
<protein>
    <recommendedName>
        <fullName evidence="4 10">2-dehydropantoate 2-reductase</fullName>
        <ecNumber evidence="3 10">1.1.1.169</ecNumber>
    </recommendedName>
    <alternativeName>
        <fullName evidence="8 10">Ketopantoate reductase</fullName>
    </alternativeName>
</protein>
<dbReference type="SUPFAM" id="SSF51735">
    <property type="entry name" value="NAD(P)-binding Rossmann-fold domains"/>
    <property type="match status" value="1"/>
</dbReference>
<evidence type="ECO:0000259" key="11">
    <source>
        <dbReference type="Pfam" id="PF02558"/>
    </source>
</evidence>
<gene>
    <name evidence="13" type="ORF">ACFODK_12805</name>
</gene>
<dbReference type="PANTHER" id="PTHR43765">
    <property type="entry name" value="2-DEHYDROPANTOATE 2-REDUCTASE-RELATED"/>
    <property type="match status" value="1"/>
</dbReference>
<dbReference type="InterPro" id="IPR013752">
    <property type="entry name" value="KPA_reductase"/>
</dbReference>
<evidence type="ECO:0000313" key="13">
    <source>
        <dbReference type="EMBL" id="MFC3101771.1"/>
    </source>
</evidence>
<evidence type="ECO:0000256" key="10">
    <source>
        <dbReference type="RuleBase" id="RU362068"/>
    </source>
</evidence>
<dbReference type="InterPro" id="IPR003710">
    <property type="entry name" value="ApbA"/>
</dbReference>
<evidence type="ECO:0000256" key="5">
    <source>
        <dbReference type="ARBA" id="ARBA00022655"/>
    </source>
</evidence>
<evidence type="ECO:0000256" key="3">
    <source>
        <dbReference type="ARBA" id="ARBA00013014"/>
    </source>
</evidence>
<evidence type="ECO:0000256" key="1">
    <source>
        <dbReference type="ARBA" id="ARBA00004994"/>
    </source>
</evidence>
<evidence type="ECO:0000313" key="14">
    <source>
        <dbReference type="Proteomes" id="UP001595378"/>
    </source>
</evidence>
<dbReference type="InterPro" id="IPR050838">
    <property type="entry name" value="Ketopantoate_reductase"/>
</dbReference>
<keyword evidence="14" id="KW-1185">Reference proteome</keyword>
<evidence type="ECO:0000256" key="7">
    <source>
        <dbReference type="ARBA" id="ARBA00023002"/>
    </source>
</evidence>
<dbReference type="RefSeq" id="WP_336918768.1">
    <property type="nucleotide sequence ID" value="NZ_JBANRN010000006.1"/>
</dbReference>
<dbReference type="InterPro" id="IPR008927">
    <property type="entry name" value="6-PGluconate_DH-like_C_sf"/>
</dbReference>
<evidence type="ECO:0000259" key="12">
    <source>
        <dbReference type="Pfam" id="PF08546"/>
    </source>
</evidence>
<keyword evidence="6 10" id="KW-0521">NADP</keyword>
<comment type="catalytic activity">
    <reaction evidence="9 10">
        <text>(R)-pantoate + NADP(+) = 2-dehydropantoate + NADPH + H(+)</text>
        <dbReference type="Rhea" id="RHEA:16233"/>
        <dbReference type="ChEBI" id="CHEBI:11561"/>
        <dbReference type="ChEBI" id="CHEBI:15378"/>
        <dbReference type="ChEBI" id="CHEBI:15980"/>
        <dbReference type="ChEBI" id="CHEBI:57783"/>
        <dbReference type="ChEBI" id="CHEBI:58349"/>
        <dbReference type="EC" id="1.1.1.169"/>
    </reaction>
</comment>
<dbReference type="NCBIfam" id="TIGR00745">
    <property type="entry name" value="apbA_panE"/>
    <property type="match status" value="1"/>
</dbReference>
<name>A0ABV7EIQ0_9SPHN</name>
<feature type="domain" description="Ketopantoate reductase N-terminal" evidence="11">
    <location>
        <begin position="4"/>
        <end position="143"/>
    </location>
</feature>
<proteinExistence type="inferred from homology"/>
<comment type="function">
    <text evidence="10">Catalyzes the NADPH-dependent reduction of ketopantoate into pantoic acid.</text>
</comment>